<dbReference type="EMBL" id="LIAE01010114">
    <property type="protein sequence ID" value="PAV66349.1"/>
    <property type="molecule type" value="Genomic_DNA"/>
</dbReference>
<reference evidence="2 3" key="1">
    <citation type="journal article" date="2017" name="Curr. Biol.">
        <title>Genome architecture and evolution of a unichromosomal asexual nematode.</title>
        <authorList>
            <person name="Fradin H."/>
            <person name="Zegar C."/>
            <person name="Gutwein M."/>
            <person name="Lucas J."/>
            <person name="Kovtun M."/>
            <person name="Corcoran D."/>
            <person name="Baugh L.R."/>
            <person name="Kiontke K."/>
            <person name="Gunsalus K."/>
            <person name="Fitch D.H."/>
            <person name="Piano F."/>
        </authorList>
    </citation>
    <scope>NUCLEOTIDE SEQUENCE [LARGE SCALE GENOMIC DNA]</scope>
    <source>
        <strain evidence="2">PF1309</strain>
    </source>
</reference>
<feature type="region of interest" description="Disordered" evidence="1">
    <location>
        <begin position="126"/>
        <end position="146"/>
    </location>
</feature>
<gene>
    <name evidence="2" type="ORF">WR25_06459</name>
</gene>
<accession>A0A2A2JXR7</accession>
<keyword evidence="3" id="KW-1185">Reference proteome</keyword>
<dbReference type="Proteomes" id="UP000218231">
    <property type="component" value="Unassembled WGS sequence"/>
</dbReference>
<evidence type="ECO:0000313" key="3">
    <source>
        <dbReference type="Proteomes" id="UP000218231"/>
    </source>
</evidence>
<organism evidence="2 3">
    <name type="scientific">Diploscapter pachys</name>
    <dbReference type="NCBI Taxonomy" id="2018661"/>
    <lineage>
        <taxon>Eukaryota</taxon>
        <taxon>Metazoa</taxon>
        <taxon>Ecdysozoa</taxon>
        <taxon>Nematoda</taxon>
        <taxon>Chromadorea</taxon>
        <taxon>Rhabditida</taxon>
        <taxon>Rhabditina</taxon>
        <taxon>Rhabditomorpha</taxon>
        <taxon>Rhabditoidea</taxon>
        <taxon>Rhabditidae</taxon>
        <taxon>Diploscapter</taxon>
    </lineage>
</organism>
<comment type="caution">
    <text evidence="2">The sequence shown here is derived from an EMBL/GenBank/DDBJ whole genome shotgun (WGS) entry which is preliminary data.</text>
</comment>
<evidence type="ECO:0000256" key="1">
    <source>
        <dbReference type="SAM" id="MobiDB-lite"/>
    </source>
</evidence>
<name>A0A2A2JXR7_9BILA</name>
<proteinExistence type="predicted"/>
<feature type="compositionally biased region" description="Basic and acidic residues" evidence="1">
    <location>
        <begin position="129"/>
        <end position="146"/>
    </location>
</feature>
<protein>
    <submittedName>
        <fullName evidence="2">Uncharacterized protein</fullName>
    </submittedName>
</protein>
<sequence>MPVSLTTAGSPWPLLAATDWIASSSSNSVRRSPSSRTIDCSHMKLAARGGIEGQMSGGQFHHLRAEAILDHQFAAVVCVRIVEEQGRRQVGPDAEIAAALQADGIVDVQPEILAALVAVEQRRKHLERQRRSEEQGRPPQRLEYERRAGARRLRSFGQLPIALGERRLRARGDVAVYPFAHVDNLPQPRHARRIQNIGDGNQHDWWFLRSEAAEQAEHRLAPIAGHRPAAGHDAAGRVDVVADVGQVLFVRQVLDVELRGPAVAEAVGEIGAVDQIVGRAQLHAVGQHRDIGGERPLIGQAIADLEPERQLVRGEQAARMGRRLHQWAATLRVGVGDRIAAIGCARAARIGEAVIGHRLQHLAVEIGVIGEDRPRLGNIARCTQRDAVDTALAAQHLHRRQSGVVRGHAIIGALVAEHRRGQLEPAVEQPRLHARLVIACGFGRDPAGVGDDIIRHADAAGAHARRRGRLRVAVAGIDADVAHRVEHRADAIREQPLVVDLRRLQRGDRLADAGCQRLQRQRAEVAALHFPAHAAVQFEEAVQLQRVEGIDRDVGLGRPRLRRSDVIDRPAIDAVRVGDRQRRQWRHRRSVRIAQQRPAGDPIILDDCRHADVGDVAEPAFLTMLQPQVGLVGEQLVLLVAQQPARAGRDPLAGLQSRRACRADRIGRTRRHRLAARPGEAEGALRRARHAILADALPARQVADRDMRIRLMAEGRGEAIDRDLLAIEVAVAVIVAAIRAGDQAADQRVVEIGHAVQRRVVVALVDIGERQAGRPADPDRHRRRDAPAFVLLDVAAGHVIVMIDGVEAHRDIVADAMIGIHRAPPVIVGADRSLHDRQVFGARLLGDEVDRAADAARSVEHRIRTIIDFDLLQIERIGAAVLRAVADAVDRDVGVGRIAAQVDAVAITAAALARTEGDAGDRLQRIAQRLEVLLAQHLVGNDGDRLRRVDQRRRRLRAFDHRRRHLPLAVDDDVVALALAPGILRLRIGGDAGLRGRRNRISGKGWRGREEADARQRQKRWFGHQKRSPLWGVR</sequence>
<dbReference type="AlphaFoldDB" id="A0A2A2JXR7"/>
<evidence type="ECO:0000313" key="2">
    <source>
        <dbReference type="EMBL" id="PAV66349.1"/>
    </source>
</evidence>